<evidence type="ECO:0000313" key="3">
    <source>
        <dbReference type="EMBL" id="OOQ86321.1"/>
    </source>
</evidence>
<dbReference type="Pfam" id="PF05699">
    <property type="entry name" value="Dimer_Tnp_hAT"/>
    <property type="match status" value="1"/>
</dbReference>
<dbReference type="GO" id="GO:0046983">
    <property type="term" value="F:protein dimerization activity"/>
    <property type="evidence" value="ECO:0007669"/>
    <property type="project" value="InterPro"/>
</dbReference>
<feature type="compositionally biased region" description="Acidic residues" evidence="1">
    <location>
        <begin position="115"/>
        <end position="125"/>
    </location>
</feature>
<name>A0A1S9RLU1_PENBI</name>
<evidence type="ECO:0000256" key="1">
    <source>
        <dbReference type="SAM" id="MobiDB-lite"/>
    </source>
</evidence>
<reference evidence="4" key="1">
    <citation type="submission" date="2015-09" db="EMBL/GenBank/DDBJ databases">
        <authorList>
            <person name="Fill T.P."/>
            <person name="Baretta J.F."/>
            <person name="de Almeida L.G."/>
            <person name="Rocha M."/>
            <person name="de Souza D.H."/>
            <person name="Malavazi I."/>
            <person name="Cerdeira L.T."/>
            <person name="Hong H."/>
            <person name="Samborskyy M."/>
            <person name="de Vasconcelos A.T."/>
            <person name="Leadlay P."/>
            <person name="Rodrigues-Filho E."/>
        </authorList>
    </citation>
    <scope>NUCLEOTIDE SEQUENCE [LARGE SCALE GENOMIC DNA]</scope>
    <source>
        <strain evidence="4">LaBioMMi 136</strain>
    </source>
</reference>
<dbReference type="InterPro" id="IPR012337">
    <property type="entry name" value="RNaseH-like_sf"/>
</dbReference>
<dbReference type="InterPro" id="IPR008906">
    <property type="entry name" value="HATC_C_dom"/>
</dbReference>
<evidence type="ECO:0000313" key="4">
    <source>
        <dbReference type="Proteomes" id="UP000190744"/>
    </source>
</evidence>
<feature type="domain" description="HAT C-terminal dimerisation" evidence="2">
    <location>
        <begin position="27"/>
        <end position="71"/>
    </location>
</feature>
<protein>
    <recommendedName>
        <fullName evidence="2">HAT C-terminal dimerisation domain-containing protein</fullName>
    </recommendedName>
</protein>
<evidence type="ECO:0000259" key="2">
    <source>
        <dbReference type="Pfam" id="PF05699"/>
    </source>
</evidence>
<feature type="compositionally biased region" description="Polar residues" evidence="1">
    <location>
        <begin position="126"/>
        <end position="139"/>
    </location>
</feature>
<sequence>MICEPEASQQSTISQHNELSQYLNSALASLTRDILSIPATGTGIERLFNSAQDICHYRRGSLNPTTIQDLILFICTSRFDLEDEQRVLINEYLSYEEMQAAREERDTQANGFDPISDDEEGEEGDSTQIRCTDQAPSERSQGKRRRSAGTRPEESRGDKDEDAEVLPLPNMQQRMSGRVRKRSRLLDGYETP</sequence>
<dbReference type="Proteomes" id="UP000190744">
    <property type="component" value="Unassembled WGS sequence"/>
</dbReference>
<dbReference type="AlphaFoldDB" id="A0A1S9RLU1"/>
<proteinExistence type="predicted"/>
<organism evidence="3 4">
    <name type="scientific">Penicillium brasilianum</name>
    <dbReference type="NCBI Taxonomy" id="104259"/>
    <lineage>
        <taxon>Eukaryota</taxon>
        <taxon>Fungi</taxon>
        <taxon>Dikarya</taxon>
        <taxon>Ascomycota</taxon>
        <taxon>Pezizomycotina</taxon>
        <taxon>Eurotiomycetes</taxon>
        <taxon>Eurotiomycetidae</taxon>
        <taxon>Eurotiales</taxon>
        <taxon>Aspergillaceae</taxon>
        <taxon>Penicillium</taxon>
    </lineage>
</organism>
<comment type="caution">
    <text evidence="3">The sequence shown here is derived from an EMBL/GenBank/DDBJ whole genome shotgun (WGS) entry which is preliminary data.</text>
</comment>
<gene>
    <name evidence="3" type="ORF">PEBR_21876</name>
</gene>
<dbReference type="EMBL" id="LJBN01000145">
    <property type="protein sequence ID" value="OOQ86321.1"/>
    <property type="molecule type" value="Genomic_DNA"/>
</dbReference>
<dbReference type="SUPFAM" id="SSF53098">
    <property type="entry name" value="Ribonuclease H-like"/>
    <property type="match status" value="1"/>
</dbReference>
<feature type="region of interest" description="Disordered" evidence="1">
    <location>
        <begin position="101"/>
        <end position="192"/>
    </location>
</feature>
<accession>A0A1S9RLU1</accession>